<gene>
    <name evidence="4" type="ORF">AN401_00090</name>
</gene>
<dbReference type="InterPro" id="IPR001498">
    <property type="entry name" value="Impact_N"/>
</dbReference>
<dbReference type="Proteomes" id="UP000217763">
    <property type="component" value="Chromosome"/>
</dbReference>
<dbReference type="GO" id="GO:0006446">
    <property type="term" value="P:regulation of translational initiation"/>
    <property type="evidence" value="ECO:0007669"/>
    <property type="project" value="TreeGrafter"/>
</dbReference>
<dbReference type="Pfam" id="PF09186">
    <property type="entry name" value="DUF1949"/>
    <property type="match status" value="1"/>
</dbReference>
<dbReference type="GO" id="GO:0043168">
    <property type="term" value="F:anion binding"/>
    <property type="evidence" value="ECO:0007669"/>
    <property type="project" value="UniProtKB-ARBA"/>
</dbReference>
<dbReference type="InterPro" id="IPR020569">
    <property type="entry name" value="UPF0029_Impact_CS"/>
</dbReference>
<dbReference type="SUPFAM" id="SSF54211">
    <property type="entry name" value="Ribosomal protein S5 domain 2-like"/>
    <property type="match status" value="1"/>
</dbReference>
<dbReference type="Gene3D" id="3.30.70.240">
    <property type="match status" value="1"/>
</dbReference>
<dbReference type="InterPro" id="IPR015796">
    <property type="entry name" value="Impact_YigZ-like"/>
</dbReference>
<name>A0A291HK12_9GAMM</name>
<feature type="domain" description="UPF0029" evidence="3">
    <location>
        <begin position="141"/>
        <end position="196"/>
    </location>
</feature>
<evidence type="ECO:0008006" key="6">
    <source>
        <dbReference type="Google" id="ProtNLM"/>
    </source>
</evidence>
<feature type="domain" description="Impact N-terminal" evidence="2">
    <location>
        <begin position="18"/>
        <end position="125"/>
    </location>
</feature>
<reference evidence="5" key="1">
    <citation type="submission" date="2015-09" db="EMBL/GenBank/DDBJ databases">
        <authorList>
            <person name="Shao Z."/>
            <person name="Wang L."/>
        </authorList>
    </citation>
    <scope>NUCLEOTIDE SEQUENCE [LARGE SCALE GENOMIC DNA]</scope>
    <source>
        <strain evidence="5">F13-1</strain>
    </source>
</reference>
<dbReference type="InterPro" id="IPR023582">
    <property type="entry name" value="Impact"/>
</dbReference>
<dbReference type="Gene3D" id="3.30.230.30">
    <property type="entry name" value="Impact, N-terminal domain"/>
    <property type="match status" value="1"/>
</dbReference>
<dbReference type="InterPro" id="IPR035647">
    <property type="entry name" value="EFG_III/V"/>
</dbReference>
<dbReference type="GO" id="GO:0005737">
    <property type="term" value="C:cytoplasm"/>
    <property type="evidence" value="ECO:0007669"/>
    <property type="project" value="TreeGrafter"/>
</dbReference>
<dbReference type="GO" id="GO:0017111">
    <property type="term" value="F:ribonucleoside triphosphate phosphatase activity"/>
    <property type="evidence" value="ECO:0007669"/>
    <property type="project" value="UniProtKB-ARBA"/>
</dbReference>
<dbReference type="SUPFAM" id="SSF54980">
    <property type="entry name" value="EF-G C-terminal domain-like"/>
    <property type="match status" value="1"/>
</dbReference>
<accession>A0A291HK12</accession>
<dbReference type="PANTHER" id="PTHR16301">
    <property type="entry name" value="IMPACT-RELATED"/>
    <property type="match status" value="1"/>
</dbReference>
<dbReference type="InterPro" id="IPR015269">
    <property type="entry name" value="UPF0029_Impact_C"/>
</dbReference>
<protein>
    <recommendedName>
        <fullName evidence="6">YigZ family protein</fullName>
    </recommendedName>
</protein>
<proteinExistence type="inferred from homology"/>
<evidence type="ECO:0000256" key="1">
    <source>
        <dbReference type="ARBA" id="ARBA00007665"/>
    </source>
</evidence>
<keyword evidence="5" id="KW-1185">Reference proteome</keyword>
<dbReference type="AlphaFoldDB" id="A0A291HK12"/>
<dbReference type="PANTHER" id="PTHR16301:SF20">
    <property type="entry name" value="IMPACT FAMILY MEMBER YIGZ"/>
    <property type="match status" value="1"/>
</dbReference>
<dbReference type="KEGG" id="zdf:AN401_00090"/>
<dbReference type="EMBL" id="CP012621">
    <property type="protein sequence ID" value="ATG72438.1"/>
    <property type="molecule type" value="Genomic_DNA"/>
</dbReference>
<dbReference type="GO" id="GO:0032561">
    <property type="term" value="F:guanyl ribonucleotide binding"/>
    <property type="evidence" value="ECO:0007669"/>
    <property type="project" value="UniProtKB-ARBA"/>
</dbReference>
<dbReference type="RefSeq" id="WP_096778221.1">
    <property type="nucleotide sequence ID" value="NZ_CP012621.1"/>
</dbReference>
<evidence type="ECO:0000259" key="2">
    <source>
        <dbReference type="Pfam" id="PF01205"/>
    </source>
</evidence>
<dbReference type="PROSITE" id="PS00910">
    <property type="entry name" value="UPF0029"/>
    <property type="match status" value="1"/>
</dbReference>
<evidence type="ECO:0000313" key="4">
    <source>
        <dbReference type="EMBL" id="ATG72438.1"/>
    </source>
</evidence>
<organism evidence="4 5">
    <name type="scientific">Zobellella denitrificans</name>
    <dbReference type="NCBI Taxonomy" id="347534"/>
    <lineage>
        <taxon>Bacteria</taxon>
        <taxon>Pseudomonadati</taxon>
        <taxon>Pseudomonadota</taxon>
        <taxon>Gammaproteobacteria</taxon>
        <taxon>Aeromonadales</taxon>
        <taxon>Aeromonadaceae</taxon>
        <taxon>Zobellella</taxon>
    </lineage>
</organism>
<sequence length="207" mass="22101">MSPYPVPAGPLVWEQDIKKSRFIAYLAHTPDPAAAKAFIEAVRAREPAAGHHCWAFVAGAPTDSRVLGFSDDGEPSGTAGKPILAQLQGSGIGEITAVVCRYFGGIKLGTGGLVRAYGGTVASALAQLETRERRIMGRVAISADYGDMALLEFLLGEFEGLWLEVEYGAGVTGTLSIEARVIPEFCRQLLDRSQGRLKARPLEQALD</sequence>
<evidence type="ECO:0000259" key="3">
    <source>
        <dbReference type="Pfam" id="PF09186"/>
    </source>
</evidence>
<comment type="similarity">
    <text evidence="1">Belongs to the IMPACT family.</text>
</comment>
<dbReference type="NCBIfam" id="TIGR00257">
    <property type="entry name" value="IMPACT_YIGZ"/>
    <property type="match status" value="1"/>
</dbReference>
<dbReference type="InterPro" id="IPR036956">
    <property type="entry name" value="Impact_N_sf"/>
</dbReference>
<evidence type="ECO:0000313" key="5">
    <source>
        <dbReference type="Proteomes" id="UP000217763"/>
    </source>
</evidence>
<dbReference type="Pfam" id="PF01205">
    <property type="entry name" value="Impact_N"/>
    <property type="match status" value="1"/>
</dbReference>
<dbReference type="InterPro" id="IPR020568">
    <property type="entry name" value="Ribosomal_Su5_D2-typ_SF"/>
</dbReference>